<keyword evidence="7" id="KW-0804">Transcription</keyword>
<evidence type="ECO:0000256" key="5">
    <source>
        <dbReference type="ARBA" id="ARBA00022853"/>
    </source>
</evidence>
<evidence type="ECO:0000256" key="3">
    <source>
        <dbReference type="ARBA" id="ARBA00022454"/>
    </source>
</evidence>
<dbReference type="GO" id="GO:0006355">
    <property type="term" value="P:regulation of DNA-templated transcription"/>
    <property type="evidence" value="ECO:0007669"/>
    <property type="project" value="InterPro"/>
</dbReference>
<feature type="compositionally biased region" description="Polar residues" evidence="10">
    <location>
        <begin position="370"/>
        <end position="379"/>
    </location>
</feature>
<keyword evidence="3" id="KW-0158">Chromosome</keyword>
<evidence type="ECO:0000256" key="7">
    <source>
        <dbReference type="ARBA" id="ARBA00023163"/>
    </source>
</evidence>
<dbReference type="GO" id="GO:0035267">
    <property type="term" value="C:NuA4 histone acetyltransferase complex"/>
    <property type="evidence" value="ECO:0007669"/>
    <property type="project" value="TreeGrafter"/>
</dbReference>
<dbReference type="Gene3D" id="2.30.30.140">
    <property type="match status" value="1"/>
</dbReference>
<evidence type="ECO:0000259" key="12">
    <source>
        <dbReference type="Pfam" id="PF22732"/>
    </source>
</evidence>
<evidence type="ECO:0000256" key="1">
    <source>
        <dbReference type="ARBA" id="ARBA00004123"/>
    </source>
</evidence>
<protein>
    <recommendedName>
        <fullName evidence="9">Protein male-specific lethal-3</fullName>
    </recommendedName>
</protein>
<dbReference type="GO" id="GO:0006325">
    <property type="term" value="P:chromatin organization"/>
    <property type="evidence" value="ECO:0007669"/>
    <property type="project" value="UniProtKB-KW"/>
</dbReference>
<dbReference type="InterPro" id="IPR016197">
    <property type="entry name" value="Chromo-like_dom_sf"/>
</dbReference>
<feature type="region of interest" description="Disordered" evidence="10">
    <location>
        <begin position="121"/>
        <end position="158"/>
    </location>
</feature>
<dbReference type="InterPro" id="IPR053820">
    <property type="entry name" value="MSL3_chromo-like"/>
</dbReference>
<evidence type="ECO:0000256" key="10">
    <source>
        <dbReference type="SAM" id="MobiDB-lite"/>
    </source>
</evidence>
<evidence type="ECO:0000256" key="6">
    <source>
        <dbReference type="ARBA" id="ARBA00023015"/>
    </source>
</evidence>
<accession>A0A1A9VAR7</accession>
<comment type="subcellular location">
    <subcellularLocation>
        <location evidence="2">Chromosome</location>
    </subcellularLocation>
    <subcellularLocation>
        <location evidence="1">Nucleus</location>
    </subcellularLocation>
</comment>
<evidence type="ECO:0000256" key="2">
    <source>
        <dbReference type="ARBA" id="ARBA00004286"/>
    </source>
</evidence>
<feature type="region of interest" description="Disordered" evidence="10">
    <location>
        <begin position="370"/>
        <end position="390"/>
    </location>
</feature>
<sequence length="590" mass="67433">MVSTRGPKSRYFEKGEKVLCYEPDPSKAKVLYDSKILGTYETKDKRGRKTIQYKVHFQGWSSSWDRKVSADFVLKDTEDNRKLQRDLAEKAQLQLYVFVSQANIQLIGAYLYRKERSSNKKRLRKSAATSEDSADASTSPSKLRPRGLSEDNFSSGSTFEKHEEDCYMNCETDSYSSSIESIHDEDRVMLRISERLRQYLEYDHDMIVKYSKQHTLPSRLPAIAILENFVKQTAVKMVFSTTQAENTRRRNTQQRTDKKEKEFDKIITTVGLLKEVADGLRIYFDFTVTDHLLYKEEKEHALSFLSEENLKNFTYVPTPAFSLDWFNAKSDTNEIHSANIQTSSEHTETATSSTLLANTAVVSSTQHMVETTTMSTQEDQPQRRKLRSHRSDDCDLTLENCLSSIASTSSGASTPLHSSIPISNLNYLKSLQPISPQIRDFLQSVLSWRLLPSNAAPGPSMIFGAPHLARLIVKLPEFLNATNMSDDKLKVLLQHLDTFTNYLESHKEWFNEDNYARSSSLKRTKLTDAKIETTAFQDQRQQQLEQQRHQNLVLSATLQDIQEDISTSLITNDTIIHSPQQPDAQINPSS</sequence>
<dbReference type="PANTHER" id="PTHR10880">
    <property type="entry name" value="MORTALITY FACTOR 4-LIKE PROTEIN"/>
    <property type="match status" value="1"/>
</dbReference>
<name>A0A1A9VAR7_GLOAU</name>
<dbReference type="FunFam" id="2.30.30.140:FF:000042">
    <property type="entry name" value="male-specific lethal 3 homolog"/>
    <property type="match status" value="1"/>
</dbReference>
<keyword evidence="8" id="KW-0539">Nucleus</keyword>
<dbReference type="Pfam" id="PF05712">
    <property type="entry name" value="MRG"/>
    <property type="match status" value="1"/>
</dbReference>
<keyword evidence="6" id="KW-0805">Transcription regulation</keyword>
<evidence type="ECO:0000256" key="8">
    <source>
        <dbReference type="ARBA" id="ARBA00023242"/>
    </source>
</evidence>
<dbReference type="InterPro" id="IPR038217">
    <property type="entry name" value="MRG_C_sf"/>
</dbReference>
<keyword evidence="14" id="KW-1185">Reference proteome</keyword>
<keyword evidence="5" id="KW-0156">Chromatin regulator</keyword>
<dbReference type="Pfam" id="PF22732">
    <property type="entry name" value="MSL3_chromo-like"/>
    <property type="match status" value="1"/>
</dbReference>
<dbReference type="PROSITE" id="PS51640">
    <property type="entry name" value="MRG"/>
    <property type="match status" value="1"/>
</dbReference>
<evidence type="ECO:0000256" key="9">
    <source>
        <dbReference type="ARBA" id="ARBA00069454"/>
    </source>
</evidence>
<dbReference type="STRING" id="7395.A0A1A9VAR7"/>
<organism evidence="13 14">
    <name type="scientific">Glossina austeni</name>
    <name type="common">Savannah tsetse fly</name>
    <dbReference type="NCBI Taxonomy" id="7395"/>
    <lineage>
        <taxon>Eukaryota</taxon>
        <taxon>Metazoa</taxon>
        <taxon>Ecdysozoa</taxon>
        <taxon>Arthropoda</taxon>
        <taxon>Hexapoda</taxon>
        <taxon>Insecta</taxon>
        <taxon>Pterygota</taxon>
        <taxon>Neoptera</taxon>
        <taxon>Endopterygota</taxon>
        <taxon>Diptera</taxon>
        <taxon>Brachycera</taxon>
        <taxon>Muscomorpha</taxon>
        <taxon>Hippoboscoidea</taxon>
        <taxon>Glossinidae</taxon>
        <taxon>Glossina</taxon>
    </lineage>
</organism>
<dbReference type="GO" id="GO:0005634">
    <property type="term" value="C:nucleus"/>
    <property type="evidence" value="ECO:0007669"/>
    <property type="project" value="UniProtKB-SubCell"/>
</dbReference>
<dbReference type="Gene3D" id="1.10.274.30">
    <property type="entry name" value="MRG domain"/>
    <property type="match status" value="2"/>
</dbReference>
<evidence type="ECO:0000259" key="11">
    <source>
        <dbReference type="Pfam" id="PF05712"/>
    </source>
</evidence>
<evidence type="ECO:0000313" key="13">
    <source>
        <dbReference type="EnsemblMetazoa" id="GAUT031294-PA"/>
    </source>
</evidence>
<feature type="domain" description="MRG" evidence="11">
    <location>
        <begin position="178"/>
        <end position="516"/>
    </location>
</feature>
<dbReference type="SUPFAM" id="SSF54160">
    <property type="entry name" value="Chromo domain-like"/>
    <property type="match status" value="1"/>
</dbReference>
<evidence type="ECO:0000256" key="4">
    <source>
        <dbReference type="ARBA" id="ARBA00022843"/>
    </source>
</evidence>
<dbReference type="InterPro" id="IPR008676">
    <property type="entry name" value="MRG"/>
</dbReference>
<dbReference type="PANTHER" id="PTHR10880:SF15">
    <property type="entry name" value="MSL COMPLEX SUBUNIT 3"/>
    <property type="match status" value="1"/>
</dbReference>
<evidence type="ECO:0000313" key="14">
    <source>
        <dbReference type="Proteomes" id="UP000078200"/>
    </source>
</evidence>
<dbReference type="AlphaFoldDB" id="A0A1A9VAR7"/>
<dbReference type="InterPro" id="IPR026541">
    <property type="entry name" value="MRG_dom"/>
</dbReference>
<feature type="domain" description="MSL3 chromodomain-like" evidence="12">
    <location>
        <begin position="12"/>
        <end position="89"/>
    </location>
</feature>
<dbReference type="GO" id="GO:0072487">
    <property type="term" value="C:MSL complex"/>
    <property type="evidence" value="ECO:0007669"/>
    <property type="project" value="TreeGrafter"/>
</dbReference>
<dbReference type="VEuPathDB" id="VectorBase:GAUT031294"/>
<keyword evidence="4" id="KW-0832">Ubl conjugation</keyword>
<dbReference type="EnsemblMetazoa" id="GAUT031294-RA">
    <property type="protein sequence ID" value="GAUT031294-PA"/>
    <property type="gene ID" value="GAUT031294"/>
</dbReference>
<proteinExistence type="predicted"/>
<reference evidence="13" key="1">
    <citation type="submission" date="2020-05" db="UniProtKB">
        <authorList>
            <consortium name="EnsemblMetazoa"/>
        </authorList>
    </citation>
    <scope>IDENTIFICATION</scope>
    <source>
        <strain evidence="13">TTRI</strain>
    </source>
</reference>
<feature type="compositionally biased region" description="Low complexity" evidence="10">
    <location>
        <begin position="126"/>
        <end position="141"/>
    </location>
</feature>
<dbReference type="Proteomes" id="UP000078200">
    <property type="component" value="Unassembled WGS sequence"/>
</dbReference>